<dbReference type="InterPro" id="IPR000994">
    <property type="entry name" value="Pept_M24"/>
</dbReference>
<dbReference type="InterPro" id="IPR050659">
    <property type="entry name" value="Peptidase_M24B"/>
</dbReference>
<comment type="caution">
    <text evidence="2">The sequence shown here is derived from an EMBL/GenBank/DDBJ whole genome shotgun (WGS) entry which is preliminary data.</text>
</comment>
<dbReference type="Gene3D" id="3.40.350.10">
    <property type="entry name" value="Creatinase/prolidase N-terminal domain"/>
    <property type="match status" value="1"/>
</dbReference>
<feature type="domain" description="Peptidase M24" evidence="1">
    <location>
        <begin position="196"/>
        <end position="403"/>
    </location>
</feature>
<dbReference type="Proteomes" id="UP000249130">
    <property type="component" value="Unassembled WGS sequence"/>
</dbReference>
<dbReference type="Pfam" id="PF00557">
    <property type="entry name" value="Peptidase_M24"/>
    <property type="match status" value="1"/>
</dbReference>
<evidence type="ECO:0000259" key="1">
    <source>
        <dbReference type="Pfam" id="PF00557"/>
    </source>
</evidence>
<proteinExistence type="predicted"/>
<dbReference type="SUPFAM" id="SSF55920">
    <property type="entry name" value="Creatinase/aminopeptidase"/>
    <property type="match status" value="1"/>
</dbReference>
<dbReference type="PANTHER" id="PTHR46112:SF2">
    <property type="entry name" value="XAA-PRO AMINOPEPTIDASE P-RELATED"/>
    <property type="match status" value="1"/>
</dbReference>
<dbReference type="EMBL" id="NPEX01000177">
    <property type="protein sequence ID" value="RAI41744.1"/>
    <property type="molecule type" value="Genomic_DNA"/>
</dbReference>
<dbReference type="InterPro" id="IPR036005">
    <property type="entry name" value="Creatinase/aminopeptidase-like"/>
</dbReference>
<organism evidence="2 3">
    <name type="scientific">Rhodoplanes roseus</name>
    <dbReference type="NCBI Taxonomy" id="29409"/>
    <lineage>
        <taxon>Bacteria</taxon>
        <taxon>Pseudomonadati</taxon>
        <taxon>Pseudomonadota</taxon>
        <taxon>Alphaproteobacteria</taxon>
        <taxon>Hyphomicrobiales</taxon>
        <taxon>Nitrobacteraceae</taxon>
        <taxon>Rhodoplanes</taxon>
    </lineage>
</organism>
<reference evidence="2 3" key="1">
    <citation type="submission" date="2017-07" db="EMBL/GenBank/DDBJ databases">
        <title>Draft Genome Sequences of Select Purple Nonsulfur Bacteria.</title>
        <authorList>
            <person name="Lasarre B."/>
            <person name="Mckinlay J.B."/>
        </authorList>
    </citation>
    <scope>NUCLEOTIDE SEQUENCE [LARGE SCALE GENOMIC DNA]</scope>
    <source>
        <strain evidence="2 3">DSM 5909</strain>
    </source>
</reference>
<evidence type="ECO:0000313" key="3">
    <source>
        <dbReference type="Proteomes" id="UP000249130"/>
    </source>
</evidence>
<dbReference type="Gene3D" id="3.90.230.10">
    <property type="entry name" value="Creatinase/methionine aminopeptidase superfamily"/>
    <property type="match status" value="1"/>
</dbReference>
<gene>
    <name evidence="2" type="ORF">CH341_21000</name>
</gene>
<dbReference type="CDD" id="cd01066">
    <property type="entry name" value="APP_MetAP"/>
    <property type="match status" value="1"/>
</dbReference>
<dbReference type="SUPFAM" id="SSF53092">
    <property type="entry name" value="Creatinase/prolidase N-terminal domain"/>
    <property type="match status" value="1"/>
</dbReference>
<protein>
    <recommendedName>
        <fullName evidence="1">Peptidase M24 domain-containing protein</fullName>
    </recommendedName>
</protein>
<dbReference type="InterPro" id="IPR029149">
    <property type="entry name" value="Creatin/AminoP/Spt16_N"/>
</dbReference>
<keyword evidence="3" id="KW-1185">Reference proteome</keyword>
<dbReference type="AlphaFoldDB" id="A0A327KUU3"/>
<sequence>MRRNSPPAVQFLWMEGPMPSMAGFEAELRTRFGDLLGANYPRFSHAEMKRREAAVADMMVAQGLDALIVAESMRAGTATGWITGWPVTAEAVTAVVPDAPRRMFIQHYNHLPLARRLAWNTEVLWGEGSGIAKAADLIAVATSDLSITGRATVGVIGRIPAGEAERLSSMFRVVDMNRAYAQVRMIKSDEEVRWLELAAGLTDLAAMAITESARPGLDERTVVALVQNVYLATGGTNFIHYIDTTSMEAPDVAVPRQFPSGRILQKGDVLSCELSVDYWGYTGQILRTFFIGQEPNPLYRELHTVADAALDAVLTRVKPGTHARELVEASRMIEEAGFTVIDDLVHGYGGGYLPPVLGSASRPSAGIPDMELKAGMALVVQPNVSTRDGTAGVQTGNLVLVTEDGFRSLQQFPRGWRVL</sequence>
<evidence type="ECO:0000313" key="2">
    <source>
        <dbReference type="EMBL" id="RAI41744.1"/>
    </source>
</evidence>
<dbReference type="PANTHER" id="PTHR46112">
    <property type="entry name" value="AMINOPEPTIDASE"/>
    <property type="match status" value="1"/>
</dbReference>
<accession>A0A327KUU3</accession>
<name>A0A327KUU3_9BRAD</name>